<dbReference type="AlphaFoldDB" id="A0A2Z3H3Y9"/>
<evidence type="ECO:0000256" key="1">
    <source>
        <dbReference type="ARBA" id="ARBA00010641"/>
    </source>
</evidence>
<evidence type="ECO:0000256" key="4">
    <source>
        <dbReference type="ARBA" id="ARBA00023163"/>
    </source>
</evidence>
<dbReference type="OrthoDB" id="291047at2"/>
<feature type="region of interest" description="Disordered" evidence="5">
    <location>
        <begin position="1041"/>
        <end position="1069"/>
    </location>
</feature>
<dbReference type="InterPro" id="IPR017504">
    <property type="entry name" value="CHP03067_Planctomycetes"/>
</dbReference>
<feature type="domain" description="RNA polymerase sigma factor 70 region 4 type 2" evidence="7">
    <location>
        <begin position="251"/>
        <end position="301"/>
    </location>
</feature>
<dbReference type="InterPro" id="IPR036388">
    <property type="entry name" value="WH-like_DNA-bd_sf"/>
</dbReference>
<dbReference type="CDD" id="cd06171">
    <property type="entry name" value="Sigma70_r4"/>
    <property type="match status" value="1"/>
</dbReference>
<dbReference type="SUPFAM" id="SSF88659">
    <property type="entry name" value="Sigma3 and sigma4 domains of RNA polymerase sigma factors"/>
    <property type="match status" value="1"/>
</dbReference>
<dbReference type="PANTHER" id="PTHR43133:SF51">
    <property type="entry name" value="RNA POLYMERASE SIGMA FACTOR"/>
    <property type="match status" value="1"/>
</dbReference>
<evidence type="ECO:0000256" key="2">
    <source>
        <dbReference type="ARBA" id="ARBA00023015"/>
    </source>
</evidence>
<keyword evidence="2" id="KW-0805">Transcription regulation</keyword>
<dbReference type="SUPFAM" id="SSF88946">
    <property type="entry name" value="Sigma2 domain of RNA polymerase sigma factors"/>
    <property type="match status" value="1"/>
</dbReference>
<dbReference type="GO" id="GO:0006352">
    <property type="term" value="P:DNA-templated transcription initiation"/>
    <property type="evidence" value="ECO:0007669"/>
    <property type="project" value="InterPro"/>
</dbReference>
<dbReference type="InterPro" id="IPR013249">
    <property type="entry name" value="RNA_pol_sigma70_r4_t2"/>
</dbReference>
<proteinExistence type="inferred from homology"/>
<dbReference type="InterPro" id="IPR013325">
    <property type="entry name" value="RNA_pol_sigma_r2"/>
</dbReference>
<dbReference type="InterPro" id="IPR039425">
    <property type="entry name" value="RNA_pol_sigma-70-like"/>
</dbReference>
<organism evidence="8 9">
    <name type="scientific">Gemmata obscuriglobus</name>
    <dbReference type="NCBI Taxonomy" id="114"/>
    <lineage>
        <taxon>Bacteria</taxon>
        <taxon>Pseudomonadati</taxon>
        <taxon>Planctomycetota</taxon>
        <taxon>Planctomycetia</taxon>
        <taxon>Gemmatales</taxon>
        <taxon>Gemmataceae</taxon>
        <taxon>Gemmata</taxon>
    </lineage>
</organism>
<evidence type="ECO:0000313" key="9">
    <source>
        <dbReference type="Proteomes" id="UP000245802"/>
    </source>
</evidence>
<dbReference type="EMBL" id="CP025958">
    <property type="protein sequence ID" value="AWM39042.1"/>
    <property type="molecule type" value="Genomic_DNA"/>
</dbReference>
<dbReference type="Pfam" id="PF04542">
    <property type="entry name" value="Sigma70_r2"/>
    <property type="match status" value="1"/>
</dbReference>
<dbReference type="NCBIfam" id="TIGR03067">
    <property type="entry name" value="Planc_TIGR03067"/>
    <property type="match status" value="1"/>
</dbReference>
<dbReference type="InterPro" id="IPR014284">
    <property type="entry name" value="RNA_pol_sigma-70_dom"/>
</dbReference>
<evidence type="ECO:0000259" key="7">
    <source>
        <dbReference type="Pfam" id="PF08281"/>
    </source>
</evidence>
<name>A0A2Z3H3Y9_9BACT</name>
<dbReference type="InterPro" id="IPR013324">
    <property type="entry name" value="RNA_pol_sigma_r3/r4-like"/>
</dbReference>
<feature type="region of interest" description="Disordered" evidence="5">
    <location>
        <begin position="694"/>
        <end position="725"/>
    </location>
</feature>
<dbReference type="InterPro" id="IPR007627">
    <property type="entry name" value="RNA_pol_sigma70_r2"/>
</dbReference>
<dbReference type="GO" id="GO:0003677">
    <property type="term" value="F:DNA binding"/>
    <property type="evidence" value="ECO:0007669"/>
    <property type="project" value="InterPro"/>
</dbReference>
<dbReference type="Pfam" id="PF08281">
    <property type="entry name" value="Sigma70_r4_2"/>
    <property type="match status" value="1"/>
</dbReference>
<evidence type="ECO:0000256" key="5">
    <source>
        <dbReference type="SAM" id="MobiDB-lite"/>
    </source>
</evidence>
<feature type="region of interest" description="Disordered" evidence="5">
    <location>
        <begin position="394"/>
        <end position="436"/>
    </location>
</feature>
<keyword evidence="4" id="KW-0804">Transcription</keyword>
<feature type="compositionally biased region" description="Basic and acidic residues" evidence="5">
    <location>
        <begin position="410"/>
        <end position="419"/>
    </location>
</feature>
<dbReference type="InterPro" id="IPR017461">
    <property type="entry name" value="CHP03009_planctomycetes"/>
</dbReference>
<feature type="domain" description="RNA polymerase sigma-70 region 2" evidence="6">
    <location>
        <begin position="157"/>
        <end position="223"/>
    </location>
</feature>
<dbReference type="Gene3D" id="1.10.10.10">
    <property type="entry name" value="Winged helix-like DNA-binding domain superfamily/Winged helix DNA-binding domain"/>
    <property type="match status" value="1"/>
</dbReference>
<dbReference type="NCBIfam" id="TIGR02937">
    <property type="entry name" value="sigma70-ECF"/>
    <property type="match status" value="1"/>
</dbReference>
<evidence type="ECO:0000313" key="8">
    <source>
        <dbReference type="EMBL" id="AWM39042.1"/>
    </source>
</evidence>
<feature type="compositionally biased region" description="Basic and acidic residues" evidence="5">
    <location>
        <begin position="1044"/>
        <end position="1061"/>
    </location>
</feature>
<protein>
    <submittedName>
        <fullName evidence="8">TIGR03009 domain-containing protein</fullName>
    </submittedName>
</protein>
<accession>A0A2Z3H3Y9</accession>
<gene>
    <name evidence="8" type="ORF">C1280_20030</name>
</gene>
<dbReference type="PANTHER" id="PTHR43133">
    <property type="entry name" value="RNA POLYMERASE ECF-TYPE SIGMA FACTO"/>
    <property type="match status" value="1"/>
</dbReference>
<dbReference type="Gene3D" id="1.10.1740.10">
    <property type="match status" value="1"/>
</dbReference>
<evidence type="ECO:0000259" key="6">
    <source>
        <dbReference type="Pfam" id="PF04542"/>
    </source>
</evidence>
<dbReference type="NCBIfam" id="TIGR03009">
    <property type="entry name" value="plancto_dom_2"/>
    <property type="match status" value="1"/>
</dbReference>
<keyword evidence="9" id="KW-1185">Reference proteome</keyword>
<dbReference type="Proteomes" id="UP000245802">
    <property type="component" value="Chromosome"/>
</dbReference>
<evidence type="ECO:0000256" key="3">
    <source>
        <dbReference type="ARBA" id="ARBA00023082"/>
    </source>
</evidence>
<dbReference type="KEGG" id="gog:C1280_20030"/>
<keyword evidence="3" id="KW-0731">Sigma factor</keyword>
<reference evidence="8 9" key="1">
    <citation type="submission" date="2018-01" db="EMBL/GenBank/DDBJ databases">
        <title>G. obscuriglobus.</title>
        <authorList>
            <person name="Franke J."/>
            <person name="Blomberg W."/>
            <person name="Selmecki A."/>
        </authorList>
    </citation>
    <scope>NUCLEOTIDE SEQUENCE [LARGE SCALE GENOMIC DNA]</scope>
    <source>
        <strain evidence="8 9">DSM 5831</strain>
    </source>
</reference>
<dbReference type="GO" id="GO:0016987">
    <property type="term" value="F:sigma factor activity"/>
    <property type="evidence" value="ECO:0007669"/>
    <property type="project" value="UniProtKB-KW"/>
</dbReference>
<dbReference type="Gene3D" id="2.50.20.10">
    <property type="entry name" value="Lipoprotein localisation LolA/LolB/LppX"/>
    <property type="match status" value="1"/>
</dbReference>
<comment type="similarity">
    <text evidence="1">Belongs to the sigma-70 factor family. ECF subfamily.</text>
</comment>
<sequence>MAPATGTPHAPFTADSRAARSWFRADNRPLASKMWPLSTAQCGHAARSGVRSRVIVGSAVLAVFTGHPHGGAPKPTEPPKAHSETFAGLEKNADAPWPLAAVTTSRRPEAPVNRLRPNPLPVVQLRAALASPLDALPDAELLDRFARYADHPAFEVLLRRHGPMVLGVCRRTLGGSADADDAFQATFLVFLRKAKTVRGERLGPWLYGVAWRVAQKARTRAARLAAHRTEGVDMLPAADETAPIPDWLPVLDAELNALPAKYRDALVFCELQGRSRAEAARALGLREGTLSSRLARGRELLRKRLLKHGTLLPAGGVAALFTAAEVGRATVPAALLTLVSELAKSGATGAVPVAAARLTDEVLKSMFLTKLRTTGALVLLVCATAGLTAGWSAESSVPAAEPNQAAKASEPPKRAEDKPVVAPQPANKKATAPKRADREALQGWWVADRVDFGNNASDDEKEALLRQEGRLHFLVAGDVFWKITAGRSVVPQKFHLDTDKNPRWLTLSGFDPDESRQDKAIYELDGDALRVCMSVRGNGPRPAEFTREFFSPEDEPLMVLHLSRGKRLPVSETGLVGSWAGTEAAVQENINGQGKRAPAPRIEVIGGYLFARPVANGNAASWFGGTYTIDATKNPKWVDLDLFAPVEEGKGTKLYGCYEVTDGRLKLALGTRRTTRPLDFKGGNDTFVFDVTPTKPPRTGASAQPTPQIAPAGAPANDRPLPDKMEEPLNPKDLADAAAVARHLQAWEKWTAGVTNFRAEVKLKRTEASTGNTKTLSGATLYMKPHFAVLRLDNPDDSTKTDYEAYICNETAVYAYNGLAKTVTEFKRPPTLNPEAALFGFHFNSMKVGELQERFAISLFKTDEHYLYLDIKPRLAKDQCEFQHLRLALYNPGPLTKDVSYLPAAVYLVKPNGDKEQWWFTNPQVNIPGVGPKHFQYIEIKDKGWTVQKAPEESKPAPPAQADGPVQRLVKSGDYAEAELLLRARLPQQNGLNAAEDRLLLGICVFHRARDLRNKPDDAAMLAPKLMAEALKLFDEATAGTAGRTDDERAARVRTQTERSRNGLCCGTL</sequence>